<dbReference type="OMA" id="WACWNIN"/>
<organism evidence="2 3">
    <name type="scientific">Sordaria macrospora (strain ATCC MYA-333 / DSM 997 / K(L3346) / K-hell)</name>
    <dbReference type="NCBI Taxonomy" id="771870"/>
    <lineage>
        <taxon>Eukaryota</taxon>
        <taxon>Fungi</taxon>
        <taxon>Dikarya</taxon>
        <taxon>Ascomycota</taxon>
        <taxon>Pezizomycotina</taxon>
        <taxon>Sordariomycetes</taxon>
        <taxon>Sordariomycetidae</taxon>
        <taxon>Sordariales</taxon>
        <taxon>Sordariaceae</taxon>
        <taxon>Sordaria</taxon>
    </lineage>
</organism>
<evidence type="ECO:0000256" key="1">
    <source>
        <dbReference type="SAM" id="MobiDB-lite"/>
    </source>
</evidence>
<sequence length="281" mass="31865">MVLRQPTSTSAGVGVVFRRPIVAPAGHALGMLEIQAGQAVSMTDEAHAINSTGAETFAVSFATHVAMVELYRLEGRLAEEQRRRKQEKEAKKAVKKQRKLARKERRKRRDEKRSKERRQEKKAERKERKMARRQKKSARKADKLEERRTKVTVKIIDDSQGALLMLDGQLPIPVDNPGLRLAAAAAIQQSMELERRFINRPAASKLMNVKLELHWMPGHSKLKPLLHKKPEAEAVHACKWVTPKRWIHDLHGELPACDKPAMSFLPEQIGDQQPLPTSTSD</sequence>
<protein>
    <submittedName>
        <fullName evidence="2">WGS project CABT00000000 data, contig 2.27</fullName>
    </submittedName>
</protein>
<dbReference type="AlphaFoldDB" id="F7W4F4"/>
<comment type="caution">
    <text evidence="2">The sequence shown here is derived from an EMBL/GenBank/DDBJ whole genome shotgun (WGS) entry which is preliminary data.</text>
</comment>
<name>F7W4F4_SORMK</name>
<dbReference type="Proteomes" id="UP000001881">
    <property type="component" value="Unassembled WGS sequence"/>
</dbReference>
<dbReference type="EMBL" id="CABT02000027">
    <property type="protein sequence ID" value="CCC14907.1"/>
    <property type="molecule type" value="Genomic_DNA"/>
</dbReference>
<evidence type="ECO:0000313" key="2">
    <source>
        <dbReference type="EMBL" id="CCC14907.1"/>
    </source>
</evidence>
<feature type="region of interest" description="Disordered" evidence="1">
    <location>
        <begin position="79"/>
        <end position="146"/>
    </location>
</feature>
<feature type="compositionally biased region" description="Basic and acidic residues" evidence="1">
    <location>
        <begin position="111"/>
        <end position="127"/>
    </location>
</feature>
<keyword evidence="3" id="KW-1185">Reference proteome</keyword>
<feature type="compositionally biased region" description="Basic and acidic residues" evidence="1">
    <location>
        <begin position="79"/>
        <end position="92"/>
    </location>
</feature>
<dbReference type="OrthoDB" id="4581109at2759"/>
<dbReference type="HOGENOM" id="CLU_991010_0_0_1"/>
<proteinExistence type="predicted"/>
<dbReference type="VEuPathDB" id="FungiDB:SMAC_07696"/>
<dbReference type="GeneID" id="10808458"/>
<gene>
    <name evidence="2" type="ORF">SMAC_07696</name>
</gene>
<reference evidence="2 3" key="1">
    <citation type="journal article" date="2010" name="PLoS Genet.">
        <title>De novo assembly of a 40 Mb eukaryotic genome from short sequence reads: Sordaria macrospora, a model organism for fungal morphogenesis.</title>
        <authorList>
            <person name="Nowrousian M."/>
            <person name="Stajich J."/>
            <person name="Chu M."/>
            <person name="Engh I."/>
            <person name="Espagne E."/>
            <person name="Halliday K."/>
            <person name="Kamerewerd J."/>
            <person name="Kempken F."/>
            <person name="Knab B."/>
            <person name="Kuo H.C."/>
            <person name="Osiewacz H.D."/>
            <person name="Poeggeler S."/>
            <person name="Read N."/>
            <person name="Seiler S."/>
            <person name="Smith K."/>
            <person name="Zickler D."/>
            <person name="Kueck U."/>
            <person name="Freitag M."/>
        </authorList>
    </citation>
    <scope>NUCLEOTIDE SEQUENCE [LARGE SCALE GENOMIC DNA]</scope>
    <source>
        <strain evidence="3">ATCC MYA-333 / DSM 997 / K(L3346) / K-hell</strain>
        <tissue evidence="2">Mycelium</tissue>
    </source>
</reference>
<accession>F7W4F4</accession>
<feature type="compositionally biased region" description="Basic residues" evidence="1">
    <location>
        <begin position="128"/>
        <end position="138"/>
    </location>
</feature>
<dbReference type="eggNOG" id="ENOG502RJDC">
    <property type="taxonomic scope" value="Eukaryota"/>
</dbReference>
<dbReference type="InParanoid" id="F7W4F4"/>
<evidence type="ECO:0000313" key="3">
    <source>
        <dbReference type="Proteomes" id="UP000001881"/>
    </source>
</evidence>
<dbReference type="KEGG" id="smp:10808458"/>
<feature type="compositionally biased region" description="Basic residues" evidence="1">
    <location>
        <begin position="93"/>
        <end position="110"/>
    </location>
</feature>